<accession>A4T4N6</accession>
<dbReference type="AlphaFoldDB" id="A4T4N6"/>
<evidence type="ECO:0000313" key="1">
    <source>
        <dbReference type="EMBL" id="ABP43365.1"/>
    </source>
</evidence>
<evidence type="ECO:0008006" key="2">
    <source>
        <dbReference type="Google" id="ProtNLM"/>
    </source>
</evidence>
<dbReference type="EMBL" id="CP000656">
    <property type="protein sequence ID" value="ABP43365.1"/>
    <property type="molecule type" value="Genomic_DNA"/>
</dbReference>
<dbReference type="HOGENOM" id="CLU_076597_0_0_11"/>
<reference evidence="1" key="1">
    <citation type="submission" date="2007-04" db="EMBL/GenBank/DDBJ databases">
        <authorList>
            <consortium name="US DOE Joint Genome Institute"/>
            <person name="Copeland A."/>
            <person name="Lucas S."/>
            <person name="Lapidus A."/>
            <person name="Barry K."/>
            <person name="Detter J.C."/>
            <person name="Glavina del Rio T."/>
            <person name="Hammon N."/>
            <person name="Israni S."/>
            <person name="Dalin E."/>
            <person name="Tice H."/>
            <person name="Pitluck S."/>
            <person name="Chain P."/>
            <person name="Malfatti S."/>
            <person name="Shin M."/>
            <person name="Vergez L."/>
            <person name="Schmutz J."/>
            <person name="Larimer F."/>
            <person name="Land M."/>
            <person name="Hauser L."/>
            <person name="Kyrpides N."/>
            <person name="Mikhailova N."/>
            <person name="Miller C."/>
            <person name="Richardson P."/>
        </authorList>
    </citation>
    <scope>NUCLEOTIDE SEQUENCE</scope>
    <source>
        <strain evidence="1">PYR-GCK</strain>
    </source>
</reference>
<dbReference type="STRING" id="350054.Mflv_0881"/>
<dbReference type="eggNOG" id="ENOG5032BF2">
    <property type="taxonomic scope" value="Bacteria"/>
</dbReference>
<organism evidence="1">
    <name type="scientific">Mycolicibacterium gilvum (strain PYR-GCK)</name>
    <name type="common">Mycobacterium gilvum (strain PYR-GCK)</name>
    <dbReference type="NCBI Taxonomy" id="350054"/>
    <lineage>
        <taxon>Bacteria</taxon>
        <taxon>Bacillati</taxon>
        <taxon>Actinomycetota</taxon>
        <taxon>Actinomycetes</taxon>
        <taxon>Mycobacteriales</taxon>
        <taxon>Mycobacteriaceae</taxon>
        <taxon>Mycolicibacterium</taxon>
    </lineage>
</organism>
<gene>
    <name evidence="1" type="ordered locus">Mflv_0881</name>
</gene>
<sequence>MCRMPPNGAEDVDRRERADARHRPKLSWTFALNGSEVGWLWQRNGDPPLDLLEAVRTPTASALNRHIAVTAYSVTNDGTLALESGLEHDLLRRLDRDASVTRIVAQPFRLAWRGGPPNKHIPDLLTVAKDGAVTVWDVRAPDQQDADFDVKAKITSVACAAVGWTHEMFGGLEPVERLNLLWLHGFRRRPSWAARCERQVLDIARAPRAVVRDVFAADSGSGELKSTMWHMVWSGALDIDLCRRWTLDTAIGPHSMRAD</sequence>
<dbReference type="KEGG" id="mgi:Mflv_0881"/>
<protein>
    <recommendedName>
        <fullName evidence="2">TnsA-like heteromeric transposase endonuclease subunit</fullName>
    </recommendedName>
</protein>
<reference evidence="1" key="2">
    <citation type="journal article" date="2013" name="PLoS ONE">
        <title>A Gene Expression Study of the Activities of Aromatic Ring-Cleavage Dioxygenases in Mycobacterium gilvum PYR-GCK to Changes in Salinity and pH during Pyrene Degradation.</title>
        <authorList>
            <person name="Badejo A.C."/>
            <person name="Badejo A.O."/>
            <person name="Shin K.H."/>
            <person name="Chai Y.G."/>
        </authorList>
    </citation>
    <scope>NUCLEOTIDE SEQUENCE [LARGE SCALE GENOMIC DNA]</scope>
    <source>
        <strain evidence="1">PYR-GCK</strain>
    </source>
</reference>
<name>A4T4N6_MYCGI</name>
<dbReference type="InterPro" id="IPR048000">
    <property type="entry name" value="TnsA-like"/>
</dbReference>
<proteinExistence type="predicted"/>
<dbReference type="NCBIfam" id="NF033179">
    <property type="entry name" value="TnsA_like_Actin"/>
    <property type="match status" value="1"/>
</dbReference>